<feature type="transmembrane region" description="Helical" evidence="8">
    <location>
        <begin position="200"/>
        <end position="219"/>
    </location>
</feature>
<keyword evidence="7 8" id="KW-0472">Membrane</keyword>
<evidence type="ECO:0000256" key="8">
    <source>
        <dbReference type="RuleBase" id="RU362101"/>
    </source>
</evidence>
<evidence type="ECO:0000313" key="10">
    <source>
        <dbReference type="Proteomes" id="UP000031967"/>
    </source>
</evidence>
<feature type="transmembrane region" description="Helical" evidence="8">
    <location>
        <begin position="80"/>
        <end position="101"/>
    </location>
</feature>
<feature type="transmembrane region" description="Helical" evidence="8">
    <location>
        <begin position="121"/>
        <end position="142"/>
    </location>
</feature>
<name>A0ABR5ACD0_9BACL</name>
<dbReference type="InterPro" id="IPR004688">
    <property type="entry name" value="Ni/Co_transpt"/>
</dbReference>
<evidence type="ECO:0000256" key="5">
    <source>
        <dbReference type="ARBA" id="ARBA00022692"/>
    </source>
</evidence>
<reference evidence="9 10" key="1">
    <citation type="submission" date="2014-12" db="EMBL/GenBank/DDBJ databases">
        <title>Draft genome sequence of Paenibacillus kamchatkensis strain B-2647.</title>
        <authorList>
            <person name="Karlyshev A.V."/>
            <person name="Kudryashova E.B."/>
        </authorList>
    </citation>
    <scope>NUCLEOTIDE SEQUENCE [LARGE SCALE GENOMIC DNA]</scope>
    <source>
        <strain evidence="9 10">VKM B-2647</strain>
    </source>
</reference>
<dbReference type="PANTHER" id="PTHR31611:SF0">
    <property type="entry name" value="HIGH-AFFINITY NICKEL TRANSPORT PROTEIN NIC1"/>
    <property type="match status" value="1"/>
</dbReference>
<dbReference type="EMBL" id="JXAK01000055">
    <property type="protein sequence ID" value="KIL38657.1"/>
    <property type="molecule type" value="Genomic_DNA"/>
</dbReference>
<evidence type="ECO:0000256" key="2">
    <source>
        <dbReference type="ARBA" id="ARBA00010892"/>
    </source>
</evidence>
<evidence type="ECO:0000256" key="7">
    <source>
        <dbReference type="ARBA" id="ARBA00023136"/>
    </source>
</evidence>
<keyword evidence="6 8" id="KW-1133">Transmembrane helix</keyword>
<comment type="subcellular location">
    <subcellularLocation>
        <location evidence="8">Cell membrane</location>
        <topology evidence="8">Multi-pass membrane protein</topology>
    </subcellularLocation>
    <subcellularLocation>
        <location evidence="1">Endomembrane system</location>
        <topology evidence="1">Multi-pass membrane protein</topology>
    </subcellularLocation>
</comment>
<feature type="transmembrane region" description="Helical" evidence="8">
    <location>
        <begin position="44"/>
        <end position="68"/>
    </location>
</feature>
<keyword evidence="5 8" id="KW-0812">Transmembrane</keyword>
<dbReference type="RefSeq" id="WP_041050753.1">
    <property type="nucleotide sequence ID" value="NZ_JXAK01000055.1"/>
</dbReference>
<comment type="caution">
    <text evidence="9">The sequence shown here is derived from an EMBL/GenBank/DDBJ whole genome shotgun (WGS) entry which is preliminary data.</text>
</comment>
<dbReference type="InterPro" id="IPR011541">
    <property type="entry name" value="Ni/Co_transpt_high_affinity"/>
</dbReference>
<protein>
    <recommendedName>
        <fullName evidence="8">Nickel/cobalt efflux system</fullName>
    </recommendedName>
</protein>
<keyword evidence="3 8" id="KW-0813">Transport</keyword>
<gene>
    <name evidence="9" type="ORF">SD70_25145</name>
</gene>
<feature type="transmembrane region" description="Helical" evidence="8">
    <location>
        <begin position="231"/>
        <end position="249"/>
    </location>
</feature>
<evidence type="ECO:0000256" key="3">
    <source>
        <dbReference type="ARBA" id="ARBA00022448"/>
    </source>
</evidence>
<keyword evidence="4" id="KW-0533">Nickel</keyword>
<organism evidence="9 10">
    <name type="scientific">Gordoniibacillus kamchatkensis</name>
    <dbReference type="NCBI Taxonomy" id="1590651"/>
    <lineage>
        <taxon>Bacteria</taxon>
        <taxon>Bacillati</taxon>
        <taxon>Bacillota</taxon>
        <taxon>Bacilli</taxon>
        <taxon>Bacillales</taxon>
        <taxon>Paenibacillaceae</taxon>
        <taxon>Gordoniibacillus</taxon>
    </lineage>
</organism>
<dbReference type="PANTHER" id="PTHR31611">
    <property type="entry name" value="HIGH-AFFINITY NICKEL TRANSPORT PROTEIN NIC1"/>
    <property type="match status" value="1"/>
</dbReference>
<evidence type="ECO:0000256" key="1">
    <source>
        <dbReference type="ARBA" id="ARBA00004127"/>
    </source>
</evidence>
<accession>A0ABR5ACD0</accession>
<proteinExistence type="inferred from homology"/>
<sequence length="263" mass="28750">MDIPALIAFVFILGLRHGLDADHLACIDGLTRYNHRMNSRITRWIGTLFSLGHGLIVTAVAVIIGNISERFVIPDAVDTFVTWFSICSLFLIGTLNSYNLLRVRSGPSQLEAVKGRLIPRVLRETTNPLLIMAIGALFALAADTVSQTSVWALAAGHAYMPFVLGATFTLGMVLTDSIDAWIAYRLIGQTGRSGRSASRWMGWLVVTLAYGVSFYEAVSFFRPSADDLPELVGLVAFLFLLTAFAIVLVRDKRRKALDEGGGI</sequence>
<feature type="transmembrane region" description="Helical" evidence="8">
    <location>
        <begin position="162"/>
        <end position="188"/>
    </location>
</feature>
<evidence type="ECO:0000313" key="9">
    <source>
        <dbReference type="EMBL" id="KIL38657.1"/>
    </source>
</evidence>
<dbReference type="Pfam" id="PF03824">
    <property type="entry name" value="NicO"/>
    <property type="match status" value="1"/>
</dbReference>
<dbReference type="Proteomes" id="UP000031967">
    <property type="component" value="Unassembled WGS sequence"/>
</dbReference>
<comment type="similarity">
    <text evidence="2 8">Belongs to the NiCoT transporter (TC 2.A.52) family.</text>
</comment>
<keyword evidence="10" id="KW-1185">Reference proteome</keyword>
<evidence type="ECO:0000256" key="6">
    <source>
        <dbReference type="ARBA" id="ARBA00022989"/>
    </source>
</evidence>
<evidence type="ECO:0000256" key="4">
    <source>
        <dbReference type="ARBA" id="ARBA00022596"/>
    </source>
</evidence>